<dbReference type="Pfam" id="PF06026">
    <property type="entry name" value="Rib_5-P_isom_A"/>
    <property type="match status" value="1"/>
</dbReference>
<dbReference type="PANTHER" id="PTHR43748:SF3">
    <property type="entry name" value="RIBOSE-5-PHOSPHATE ISOMERASE 3, CHLOROPLASTIC-RELATED"/>
    <property type="match status" value="1"/>
</dbReference>
<proteinExistence type="predicted"/>
<dbReference type="EC" id="5.3.1.6" evidence="2"/>
<dbReference type="PANTHER" id="PTHR43748">
    <property type="entry name" value="RIBOSE-5-PHOSPHATE ISOMERASE 3, CHLOROPLASTIC-RELATED"/>
    <property type="match status" value="1"/>
</dbReference>
<reference evidence="4" key="1">
    <citation type="submission" date="2018-05" db="EMBL/GenBank/DDBJ databases">
        <authorList>
            <person name="Lanie J.A."/>
            <person name="Ng W.-L."/>
            <person name="Kazmierczak K.M."/>
            <person name="Andrzejewski T.M."/>
            <person name="Davidsen T.M."/>
            <person name="Wayne K.J."/>
            <person name="Tettelin H."/>
            <person name="Glass J.I."/>
            <person name="Rusch D."/>
            <person name="Podicherti R."/>
            <person name="Tsui H.-C.T."/>
            <person name="Winkler M.E."/>
        </authorList>
    </citation>
    <scope>NUCLEOTIDE SEQUENCE</scope>
</reference>
<evidence type="ECO:0000256" key="2">
    <source>
        <dbReference type="ARBA" id="ARBA00011959"/>
    </source>
</evidence>
<dbReference type="Gene3D" id="3.40.50.1360">
    <property type="match status" value="1"/>
</dbReference>
<dbReference type="SUPFAM" id="SSF100950">
    <property type="entry name" value="NagB/RpiA/CoA transferase-like"/>
    <property type="match status" value="1"/>
</dbReference>
<dbReference type="SUPFAM" id="SSF75445">
    <property type="entry name" value="D-ribose-5-phosphate isomerase (RpiA), lid domain"/>
    <property type="match status" value="1"/>
</dbReference>
<dbReference type="Gene3D" id="3.30.70.260">
    <property type="match status" value="1"/>
</dbReference>
<dbReference type="EMBL" id="UINC01013862">
    <property type="protein sequence ID" value="SVA59572.1"/>
    <property type="molecule type" value="Genomic_DNA"/>
</dbReference>
<dbReference type="AlphaFoldDB" id="A0A381X4U5"/>
<dbReference type="InterPro" id="IPR037171">
    <property type="entry name" value="NagB/RpiA_transferase-like"/>
</dbReference>
<dbReference type="GO" id="GO:0009052">
    <property type="term" value="P:pentose-phosphate shunt, non-oxidative branch"/>
    <property type="evidence" value="ECO:0007669"/>
    <property type="project" value="InterPro"/>
</dbReference>
<gene>
    <name evidence="4" type="ORF">METZ01_LOCUS112426</name>
</gene>
<dbReference type="InterPro" id="IPR050262">
    <property type="entry name" value="Ribose-5P_isomerase"/>
</dbReference>
<accession>A0A381X4U5</accession>
<sequence>MTVGLGTGSTASIAVELLGNKLSENFQITGMPTSIETKRQAEKWGMNLIGIDEMDSIDIAIDGADEVSPSLDLIKGLGGALLREKKVEKKAKELIIIVDETKVVERLGVGPLPVEVGTENHDSVAREIEKQGCRAKLRTEESGNAFVTDNENYIYHCYFPEGIKNPEEMDARLLSIDGVKDTGLFINMATKVIIGKEKSTEILE</sequence>
<dbReference type="CDD" id="cd01398">
    <property type="entry name" value="RPI_A"/>
    <property type="match status" value="1"/>
</dbReference>
<protein>
    <recommendedName>
        <fullName evidence="2">ribose-5-phosphate isomerase</fullName>
        <ecNumber evidence="2">5.3.1.6</ecNumber>
    </recommendedName>
</protein>
<evidence type="ECO:0000256" key="3">
    <source>
        <dbReference type="ARBA" id="ARBA00023235"/>
    </source>
</evidence>
<keyword evidence="3" id="KW-0413">Isomerase</keyword>
<dbReference type="InterPro" id="IPR004788">
    <property type="entry name" value="Ribose5P_isomerase_type_A"/>
</dbReference>
<evidence type="ECO:0000313" key="4">
    <source>
        <dbReference type="EMBL" id="SVA59572.1"/>
    </source>
</evidence>
<dbReference type="NCBIfam" id="TIGR00021">
    <property type="entry name" value="rpiA"/>
    <property type="match status" value="1"/>
</dbReference>
<comment type="pathway">
    <text evidence="1">Carbohydrate degradation.</text>
</comment>
<name>A0A381X4U5_9ZZZZ</name>
<dbReference type="GO" id="GO:0004751">
    <property type="term" value="F:ribose-5-phosphate isomerase activity"/>
    <property type="evidence" value="ECO:0007669"/>
    <property type="project" value="UniProtKB-EC"/>
</dbReference>
<evidence type="ECO:0000256" key="1">
    <source>
        <dbReference type="ARBA" id="ARBA00004921"/>
    </source>
</evidence>
<dbReference type="NCBIfam" id="NF001924">
    <property type="entry name" value="PRK00702.1"/>
    <property type="match status" value="1"/>
</dbReference>
<organism evidence="4">
    <name type="scientific">marine metagenome</name>
    <dbReference type="NCBI Taxonomy" id="408172"/>
    <lineage>
        <taxon>unclassified sequences</taxon>
        <taxon>metagenomes</taxon>
        <taxon>ecological metagenomes</taxon>
    </lineage>
</organism>